<accession>A0A5S9YHE8</accession>
<keyword evidence="1" id="KW-0472">Membrane</keyword>
<feature type="transmembrane region" description="Helical" evidence="1">
    <location>
        <begin position="34"/>
        <end position="56"/>
    </location>
</feature>
<evidence type="ECO:0000313" key="3">
    <source>
        <dbReference type="Proteomes" id="UP000434276"/>
    </source>
</evidence>
<dbReference type="Proteomes" id="UP000434276">
    <property type="component" value="Unassembled WGS sequence"/>
</dbReference>
<proteinExistence type="predicted"/>
<dbReference type="EMBL" id="CACSHJ010000096">
    <property type="protein sequence ID" value="CAA0412363.1"/>
    <property type="molecule type" value="Genomic_DNA"/>
</dbReference>
<organism evidence="2 3">
    <name type="scientific">Arabidopsis thaliana</name>
    <name type="common">Mouse-ear cress</name>
    <dbReference type="NCBI Taxonomy" id="3702"/>
    <lineage>
        <taxon>Eukaryota</taxon>
        <taxon>Viridiplantae</taxon>
        <taxon>Streptophyta</taxon>
        <taxon>Embryophyta</taxon>
        <taxon>Tracheophyta</taxon>
        <taxon>Spermatophyta</taxon>
        <taxon>Magnoliopsida</taxon>
        <taxon>eudicotyledons</taxon>
        <taxon>Gunneridae</taxon>
        <taxon>Pentapetalae</taxon>
        <taxon>rosids</taxon>
        <taxon>malvids</taxon>
        <taxon>Brassicales</taxon>
        <taxon>Brassicaceae</taxon>
        <taxon>Camelineae</taxon>
        <taxon>Arabidopsis</taxon>
    </lineage>
</organism>
<evidence type="ECO:0000313" key="2">
    <source>
        <dbReference type="EMBL" id="CAA0412363.1"/>
    </source>
</evidence>
<reference evidence="2 3" key="1">
    <citation type="submission" date="2019-12" db="EMBL/GenBank/DDBJ databases">
        <authorList>
            <person name="Jiao W.-B."/>
            <person name="Schneeberger K."/>
        </authorList>
    </citation>
    <scope>NUCLEOTIDE SEQUENCE [LARGE SCALE GENOMIC DNA]</scope>
    <source>
        <strain evidence="3">cv. C24</strain>
    </source>
</reference>
<evidence type="ECO:0008006" key="4">
    <source>
        <dbReference type="Google" id="ProtNLM"/>
    </source>
</evidence>
<keyword evidence="1" id="KW-1133">Transmembrane helix</keyword>
<gene>
    <name evidence="2" type="ORF">C24_LOCUS26763</name>
</gene>
<name>A0A5S9YHE8_ARATH</name>
<evidence type="ECO:0000256" key="1">
    <source>
        <dbReference type="SAM" id="Phobius"/>
    </source>
</evidence>
<dbReference type="AlphaFoldDB" id="A0A5S9YHE8"/>
<keyword evidence="1" id="KW-0812">Transmembrane</keyword>
<protein>
    <recommendedName>
        <fullName evidence="4">Transmembrane protein</fullName>
    </recommendedName>
</protein>
<sequence length="67" mass="7119">MRAYRLAAPHSFSDVGQLSSGIDGFQSSDGRLRIGFFAVCFFMFTVFVSCAVSPIVCSVESAASSLS</sequence>
<dbReference type="ExpressionAtlas" id="A0A5S9YHE8">
    <property type="expression patterns" value="baseline and differential"/>
</dbReference>